<proteinExistence type="predicted"/>
<evidence type="ECO:0000313" key="2">
    <source>
        <dbReference type="EMBL" id="KAJ7202097.1"/>
    </source>
</evidence>
<protein>
    <submittedName>
        <fullName evidence="2">Uncharacterized protein</fullName>
    </submittedName>
</protein>
<keyword evidence="3" id="KW-1185">Reference proteome</keyword>
<sequence>MGIFDMDPKLNQQRPLLRILPLPAGADQDSDAEHCGARAQIRRRGFVDGEAPRVPAGTLSCEVCDASYASVPGAALAQNSSLRNEHLTPPAACGLRRAPRPLASAPSSESGHGPPHCSDGQPYPLHMLDVTVMYTETGPDGKTYVHHLLRGAITNGGSITSGHTGALSATRPCATSTPCVRMTANL</sequence>
<evidence type="ECO:0000313" key="3">
    <source>
        <dbReference type="Proteomes" id="UP001219525"/>
    </source>
</evidence>
<organism evidence="2 3">
    <name type="scientific">Mycena pura</name>
    <dbReference type="NCBI Taxonomy" id="153505"/>
    <lineage>
        <taxon>Eukaryota</taxon>
        <taxon>Fungi</taxon>
        <taxon>Dikarya</taxon>
        <taxon>Basidiomycota</taxon>
        <taxon>Agaricomycotina</taxon>
        <taxon>Agaricomycetes</taxon>
        <taxon>Agaricomycetidae</taxon>
        <taxon>Agaricales</taxon>
        <taxon>Marasmiineae</taxon>
        <taxon>Mycenaceae</taxon>
        <taxon>Mycena</taxon>
    </lineage>
</organism>
<feature type="region of interest" description="Disordered" evidence="1">
    <location>
        <begin position="95"/>
        <end position="122"/>
    </location>
</feature>
<evidence type="ECO:0000256" key="1">
    <source>
        <dbReference type="SAM" id="MobiDB-lite"/>
    </source>
</evidence>
<gene>
    <name evidence="2" type="ORF">GGX14DRAFT_399670</name>
</gene>
<name>A0AAD6VB56_9AGAR</name>
<dbReference type="Proteomes" id="UP001219525">
    <property type="component" value="Unassembled WGS sequence"/>
</dbReference>
<dbReference type="AlphaFoldDB" id="A0AAD6VB56"/>
<reference evidence="2" key="1">
    <citation type="submission" date="2023-03" db="EMBL/GenBank/DDBJ databases">
        <title>Massive genome expansion in bonnet fungi (Mycena s.s.) driven by repeated elements and novel gene families across ecological guilds.</title>
        <authorList>
            <consortium name="Lawrence Berkeley National Laboratory"/>
            <person name="Harder C.B."/>
            <person name="Miyauchi S."/>
            <person name="Viragh M."/>
            <person name="Kuo A."/>
            <person name="Thoen E."/>
            <person name="Andreopoulos B."/>
            <person name="Lu D."/>
            <person name="Skrede I."/>
            <person name="Drula E."/>
            <person name="Henrissat B."/>
            <person name="Morin E."/>
            <person name="Kohler A."/>
            <person name="Barry K."/>
            <person name="LaButti K."/>
            <person name="Morin E."/>
            <person name="Salamov A."/>
            <person name="Lipzen A."/>
            <person name="Mereny Z."/>
            <person name="Hegedus B."/>
            <person name="Baldrian P."/>
            <person name="Stursova M."/>
            <person name="Weitz H."/>
            <person name="Taylor A."/>
            <person name="Grigoriev I.V."/>
            <person name="Nagy L.G."/>
            <person name="Martin F."/>
            <person name="Kauserud H."/>
        </authorList>
    </citation>
    <scope>NUCLEOTIDE SEQUENCE</scope>
    <source>
        <strain evidence="2">9144</strain>
    </source>
</reference>
<accession>A0AAD6VB56</accession>
<comment type="caution">
    <text evidence="2">The sequence shown here is derived from an EMBL/GenBank/DDBJ whole genome shotgun (WGS) entry which is preliminary data.</text>
</comment>
<dbReference type="EMBL" id="JARJCW010000056">
    <property type="protein sequence ID" value="KAJ7202097.1"/>
    <property type="molecule type" value="Genomic_DNA"/>
</dbReference>